<dbReference type="CDD" id="cd09883">
    <property type="entry name" value="PIN_VapC_PhoHL-ATPase"/>
    <property type="match status" value="1"/>
</dbReference>
<feature type="compositionally biased region" description="Low complexity" evidence="5">
    <location>
        <begin position="76"/>
        <end position="89"/>
    </location>
</feature>
<name>A0ABW7EP27_9BURK</name>
<keyword evidence="2" id="KW-0547">Nucleotide-binding</keyword>
<keyword evidence="8" id="KW-1185">Reference proteome</keyword>
<dbReference type="Pfam" id="PF13638">
    <property type="entry name" value="PIN_4"/>
    <property type="match status" value="1"/>
</dbReference>
<dbReference type="Pfam" id="PF02562">
    <property type="entry name" value="PhoH"/>
    <property type="match status" value="1"/>
</dbReference>
<dbReference type="SMART" id="SM00670">
    <property type="entry name" value="PINc"/>
    <property type="match status" value="1"/>
</dbReference>
<accession>A0ABW7EP27</accession>
<gene>
    <name evidence="7" type="ORF">ACG02S_15215</name>
</gene>
<dbReference type="Proteomes" id="UP001606300">
    <property type="component" value="Unassembled WGS sequence"/>
</dbReference>
<dbReference type="EMBL" id="JBIGHY010000005">
    <property type="protein sequence ID" value="MFG6415245.1"/>
    <property type="molecule type" value="Genomic_DNA"/>
</dbReference>
<dbReference type="SUPFAM" id="SSF52540">
    <property type="entry name" value="P-loop containing nucleoside triphosphate hydrolases"/>
    <property type="match status" value="1"/>
</dbReference>
<dbReference type="InterPro" id="IPR002716">
    <property type="entry name" value="PIN_dom"/>
</dbReference>
<evidence type="ECO:0000256" key="2">
    <source>
        <dbReference type="ARBA" id="ARBA00022741"/>
    </source>
</evidence>
<feature type="region of interest" description="Disordered" evidence="5">
    <location>
        <begin position="1"/>
        <end position="95"/>
    </location>
</feature>
<feature type="compositionally biased region" description="Low complexity" evidence="5">
    <location>
        <begin position="36"/>
        <end position="69"/>
    </location>
</feature>
<evidence type="ECO:0000256" key="1">
    <source>
        <dbReference type="ARBA" id="ARBA00010393"/>
    </source>
</evidence>
<dbReference type="PANTHER" id="PTHR30473:SF2">
    <property type="entry name" value="PIN DOMAIN-CONTAINING PROTEIN"/>
    <property type="match status" value="1"/>
</dbReference>
<dbReference type="InterPro" id="IPR027417">
    <property type="entry name" value="P-loop_NTPase"/>
</dbReference>
<reference evidence="7 8" key="1">
    <citation type="submission" date="2024-09" db="EMBL/GenBank/DDBJ databases">
        <title>Novel species of the genus Pelomonas and Roseateles isolated from streams.</title>
        <authorList>
            <person name="Lu H."/>
        </authorList>
    </citation>
    <scope>NUCLEOTIDE SEQUENCE [LARGE SCALE GENOMIC DNA]</scope>
    <source>
        <strain evidence="7 8">DC23W</strain>
    </source>
</reference>
<dbReference type="Gene3D" id="3.40.50.300">
    <property type="entry name" value="P-loop containing nucleotide triphosphate hydrolases"/>
    <property type="match status" value="1"/>
</dbReference>
<sequence>MPLPKPPAQRASRLEATAYSANLTPSKPRATPPTVAPALLPAAAAATPAAPPTAEVLRLPTPTAPAAATKPGLPVKAASKARAKTATAPKRTRKPASEPKLFVLDTNVLMHDPMSLFRFEEHDVYLPMITLEELDGHKKGMTEVARNVRQVSRELDQLAAGLKTSSLEEMGKGLPLAGTGHREAEGKLFFQTELIDAPLPQGLPQGKADNQILGVVQALKNRHPGRDVVLVSKDINMRIKARALGLPAEDYRNDKTLEDSDLLYTGVQALPADFWERHGKTMESWQQGNTTFYRISGPLVPTLLINELVYLEAPGATPLYAKVTEITGKTAVLRTLKDYGNQKHSVWGVTSRNREQNFALNLLMDPECDFITLTGTAGTGKTLMTLAAALAQVFDDRRYSEIIVTRVTVPVGEDIGFLPGTEEEKMGPWMGALDDNLEVLAKGGSTAGEWGRAATNDLVRSKIKIKSLNFMRGRTFLNKFVIIDEAQNLTPKQMKTLITRAGPGTKIVCLGNLAQIDTPYLTEGSSGLTFAVDRFKGWAHSGHVTLARGERSRLADFASEVL</sequence>
<comment type="similarity">
    <text evidence="1">Belongs to the PhoH family.</text>
</comment>
<organism evidence="7 8">
    <name type="scientific">Pelomonas dachongensis</name>
    <dbReference type="NCBI Taxonomy" id="3299029"/>
    <lineage>
        <taxon>Bacteria</taxon>
        <taxon>Pseudomonadati</taxon>
        <taxon>Pseudomonadota</taxon>
        <taxon>Betaproteobacteria</taxon>
        <taxon>Burkholderiales</taxon>
        <taxon>Sphaerotilaceae</taxon>
        <taxon>Roseateles</taxon>
    </lineage>
</organism>
<dbReference type="RefSeq" id="WP_394471313.1">
    <property type="nucleotide sequence ID" value="NZ_JBIGHY010000005.1"/>
</dbReference>
<comment type="similarity">
    <text evidence="4">In the N-terminal section; belongs to the PINc/VapC protein family.</text>
</comment>
<keyword evidence="3" id="KW-0067">ATP-binding</keyword>
<dbReference type="PANTHER" id="PTHR30473">
    <property type="entry name" value="PROTEIN PHOH"/>
    <property type="match status" value="1"/>
</dbReference>
<dbReference type="Gene3D" id="3.40.50.1010">
    <property type="entry name" value="5'-nuclease"/>
    <property type="match status" value="1"/>
</dbReference>
<dbReference type="InterPro" id="IPR051451">
    <property type="entry name" value="PhoH2-like"/>
</dbReference>
<comment type="caution">
    <text evidence="7">The sequence shown here is derived from an EMBL/GenBank/DDBJ whole genome shotgun (WGS) entry which is preliminary data.</text>
</comment>
<evidence type="ECO:0000313" key="8">
    <source>
        <dbReference type="Proteomes" id="UP001606300"/>
    </source>
</evidence>
<proteinExistence type="inferred from homology"/>
<evidence type="ECO:0000256" key="5">
    <source>
        <dbReference type="SAM" id="MobiDB-lite"/>
    </source>
</evidence>
<dbReference type="InterPro" id="IPR029060">
    <property type="entry name" value="PIN-like_dom_sf"/>
</dbReference>
<dbReference type="SUPFAM" id="SSF88723">
    <property type="entry name" value="PIN domain-like"/>
    <property type="match status" value="1"/>
</dbReference>
<evidence type="ECO:0000259" key="6">
    <source>
        <dbReference type="SMART" id="SM00670"/>
    </source>
</evidence>
<evidence type="ECO:0000256" key="4">
    <source>
        <dbReference type="ARBA" id="ARBA00046345"/>
    </source>
</evidence>
<evidence type="ECO:0000256" key="3">
    <source>
        <dbReference type="ARBA" id="ARBA00022840"/>
    </source>
</evidence>
<dbReference type="InterPro" id="IPR003714">
    <property type="entry name" value="PhoH"/>
</dbReference>
<feature type="domain" description="PIN" evidence="6">
    <location>
        <begin position="100"/>
        <end position="239"/>
    </location>
</feature>
<evidence type="ECO:0000313" key="7">
    <source>
        <dbReference type="EMBL" id="MFG6415245.1"/>
    </source>
</evidence>
<protein>
    <submittedName>
        <fullName evidence="7">PhoH family protein</fullName>
    </submittedName>
</protein>